<keyword evidence="3 8" id="KW-1134">Transmembrane beta strand</keyword>
<dbReference type="InterPro" id="IPR039426">
    <property type="entry name" value="TonB-dep_rcpt-like"/>
</dbReference>
<evidence type="ECO:0000256" key="4">
    <source>
        <dbReference type="ARBA" id="ARBA00022692"/>
    </source>
</evidence>
<dbReference type="Gene3D" id="2.40.170.20">
    <property type="entry name" value="TonB-dependent receptor, beta-barrel domain"/>
    <property type="match status" value="1"/>
</dbReference>
<dbReference type="InterPro" id="IPR036942">
    <property type="entry name" value="Beta-barrel_TonB_sf"/>
</dbReference>
<reference evidence="12" key="1">
    <citation type="submission" date="2020-04" db="EMBL/GenBank/DDBJ databases">
        <title>Description of Shewanella salipaludis sp. nov., isolated from a salt marsh.</title>
        <authorList>
            <person name="Park S."/>
            <person name="Yoon J.-H."/>
        </authorList>
    </citation>
    <scope>NUCLEOTIDE SEQUENCE</scope>
    <source>
        <strain evidence="12">SHSM-M6</strain>
    </source>
</reference>
<keyword evidence="6 8" id="KW-0472">Membrane</keyword>
<evidence type="ECO:0000259" key="10">
    <source>
        <dbReference type="Pfam" id="PF00593"/>
    </source>
</evidence>
<accession>A0A972G1L6</accession>
<evidence type="ECO:0000256" key="3">
    <source>
        <dbReference type="ARBA" id="ARBA00022452"/>
    </source>
</evidence>
<dbReference type="PANTHER" id="PTHR47234">
    <property type="match status" value="1"/>
</dbReference>
<comment type="subcellular location">
    <subcellularLocation>
        <location evidence="1 8">Cell outer membrane</location>
        <topology evidence="1 8">Multi-pass membrane protein</topology>
    </subcellularLocation>
</comment>
<feature type="domain" description="TonB-dependent receptor-like beta-barrel" evidence="10">
    <location>
        <begin position="381"/>
        <end position="868"/>
    </location>
</feature>
<dbReference type="Proteomes" id="UP000737113">
    <property type="component" value="Unassembled WGS sequence"/>
</dbReference>
<sequence>MTALAGGSIMLTAVPLMVQAEQQDKVERIEVTGSHIKRIDMEGASPITTITAADLEKSGFATVGDALRSSNLNAFGSWGGGSNNSWGSQATVQLKGGSAFHTLTLLDGKRMAKSPVLDGGAANINTIPMAAVERIEILTDGASAIYGTDAIAGVVNIILKKDYEGIQLDARMDRPTAEGGDSSNLSFTGGLDSDKGHLVLTLEHYESQKIKQSDRWYTRPFLLEGGDANDYQDWVNISPTGRVLTQGDAGGWVYSAPFSNADKSCADVYGEQFLGVLNDSDYPGDTLCAYDYSRAAAISVGQKRNNTLIHYTYELSDDIELTARAFWAANETMDVSAPVPAAISIPNGLPAYTTAEGLDLVELVADPDAGMNFRFDTAGNRVAEHHDNIFDYLLALNGTTDYLSWDFSVNYNQYSNFTWGTGYQLKGATTDLIGRWDSDSNSFVGWDPRDPHSPMPQGATANYDKRMNATYLDVSGGASFDLFELPGGISGMYLGAAYREESLDSKVTALAEAGQIIGGNGGSGGEGERDVKAAYFELVLPLLDKLELNLAGRYDDYSDFGGTFNPQVSVKYNVLDPLLLRASWGNGFRAPTLSDLYQGTSEGFGYITNYLNCYTEGEDIDTCGRRDYAPTRTGGNEALQPEESESYNFGLVWDITDQINISVDYWSLETSNLIETLDPDEIVKTQAKLWQAADALGVARPEVGSVYAGASLEQRGNGRIDNVVSRKVNVGLSEREGMDVSMHASWDTQVGELKAGLSWSHYFKYKSTYVDSGVRILGDNIAGREGSPDDRANVSLDYLVGNHSLSYFGNYISAQTSWDLIEGSWDPDAGQTEDEGRLFEIDSVFYHNLTYTYSLPWNDSLSIGVTNLTDEEPSFKYDGTFDGDLYDIRGRTYWASFRQAF</sequence>
<dbReference type="InterPro" id="IPR012910">
    <property type="entry name" value="Plug_dom"/>
</dbReference>
<evidence type="ECO:0000259" key="11">
    <source>
        <dbReference type="Pfam" id="PF07715"/>
    </source>
</evidence>
<dbReference type="PROSITE" id="PS52016">
    <property type="entry name" value="TONB_DEPENDENT_REC_3"/>
    <property type="match status" value="1"/>
</dbReference>
<dbReference type="AlphaFoldDB" id="A0A972G1L6"/>
<comment type="similarity">
    <text evidence="8 9">Belongs to the TonB-dependent receptor family.</text>
</comment>
<evidence type="ECO:0000256" key="7">
    <source>
        <dbReference type="ARBA" id="ARBA00023237"/>
    </source>
</evidence>
<keyword evidence="5 9" id="KW-0798">TonB box</keyword>
<proteinExistence type="inferred from homology"/>
<dbReference type="PANTHER" id="PTHR47234:SF2">
    <property type="entry name" value="TONB-DEPENDENT RECEPTOR"/>
    <property type="match status" value="1"/>
</dbReference>
<evidence type="ECO:0000256" key="9">
    <source>
        <dbReference type="RuleBase" id="RU003357"/>
    </source>
</evidence>
<dbReference type="InterPro" id="IPR000531">
    <property type="entry name" value="Beta-barrel_TonB"/>
</dbReference>
<evidence type="ECO:0000313" key="12">
    <source>
        <dbReference type="EMBL" id="NMH65519.1"/>
    </source>
</evidence>
<comment type="caution">
    <text evidence="12">The sequence shown here is derived from an EMBL/GenBank/DDBJ whole genome shotgun (WGS) entry which is preliminary data.</text>
</comment>
<dbReference type="Pfam" id="PF00593">
    <property type="entry name" value="TonB_dep_Rec_b-barrel"/>
    <property type="match status" value="1"/>
</dbReference>
<keyword evidence="4 8" id="KW-0812">Transmembrane</keyword>
<evidence type="ECO:0000256" key="2">
    <source>
        <dbReference type="ARBA" id="ARBA00022448"/>
    </source>
</evidence>
<organism evidence="12 13">
    <name type="scientific">Shewanella salipaludis</name>
    <dbReference type="NCBI Taxonomy" id="2723052"/>
    <lineage>
        <taxon>Bacteria</taxon>
        <taxon>Pseudomonadati</taxon>
        <taxon>Pseudomonadota</taxon>
        <taxon>Gammaproteobacteria</taxon>
        <taxon>Alteromonadales</taxon>
        <taxon>Shewanellaceae</taxon>
        <taxon>Shewanella</taxon>
    </lineage>
</organism>
<dbReference type="GO" id="GO:0009279">
    <property type="term" value="C:cell outer membrane"/>
    <property type="evidence" value="ECO:0007669"/>
    <property type="project" value="UniProtKB-SubCell"/>
</dbReference>
<evidence type="ECO:0000256" key="8">
    <source>
        <dbReference type="PROSITE-ProRule" id="PRU01360"/>
    </source>
</evidence>
<evidence type="ECO:0000313" key="13">
    <source>
        <dbReference type="Proteomes" id="UP000737113"/>
    </source>
</evidence>
<dbReference type="EMBL" id="JAAXYH010000006">
    <property type="protein sequence ID" value="NMH65519.1"/>
    <property type="molecule type" value="Genomic_DNA"/>
</dbReference>
<dbReference type="Pfam" id="PF07715">
    <property type="entry name" value="Plug"/>
    <property type="match status" value="1"/>
</dbReference>
<dbReference type="SUPFAM" id="SSF56935">
    <property type="entry name" value="Porins"/>
    <property type="match status" value="1"/>
</dbReference>
<protein>
    <submittedName>
        <fullName evidence="12">TonB-dependent receptor</fullName>
    </submittedName>
</protein>
<keyword evidence="12" id="KW-0675">Receptor</keyword>
<evidence type="ECO:0000256" key="6">
    <source>
        <dbReference type="ARBA" id="ARBA00023136"/>
    </source>
</evidence>
<dbReference type="Gene3D" id="2.170.130.10">
    <property type="entry name" value="TonB-dependent receptor, plug domain"/>
    <property type="match status" value="1"/>
</dbReference>
<evidence type="ECO:0000256" key="1">
    <source>
        <dbReference type="ARBA" id="ARBA00004571"/>
    </source>
</evidence>
<keyword evidence="2 8" id="KW-0813">Transport</keyword>
<keyword evidence="7 8" id="KW-0998">Cell outer membrane</keyword>
<name>A0A972G1L6_9GAMM</name>
<feature type="domain" description="TonB-dependent receptor plug" evidence="11">
    <location>
        <begin position="42"/>
        <end position="154"/>
    </location>
</feature>
<gene>
    <name evidence="12" type="ORF">HC757_10080</name>
</gene>
<evidence type="ECO:0000256" key="5">
    <source>
        <dbReference type="ARBA" id="ARBA00023077"/>
    </source>
</evidence>
<dbReference type="InterPro" id="IPR037066">
    <property type="entry name" value="Plug_dom_sf"/>
</dbReference>
<keyword evidence="13" id="KW-1185">Reference proteome</keyword>